<evidence type="ECO:0000256" key="5">
    <source>
        <dbReference type="ARBA" id="ARBA00022824"/>
    </source>
</evidence>
<keyword evidence="6" id="KW-0106">Calcium</keyword>
<proteinExistence type="predicted"/>
<organism evidence="14 15">
    <name type="scientific">Caerostris extrusa</name>
    <name type="common">Bark spider</name>
    <name type="synonym">Caerostris bankana</name>
    <dbReference type="NCBI Taxonomy" id="172846"/>
    <lineage>
        <taxon>Eukaryota</taxon>
        <taxon>Metazoa</taxon>
        <taxon>Ecdysozoa</taxon>
        <taxon>Arthropoda</taxon>
        <taxon>Chelicerata</taxon>
        <taxon>Arachnida</taxon>
        <taxon>Araneae</taxon>
        <taxon>Araneomorphae</taxon>
        <taxon>Entelegynae</taxon>
        <taxon>Araneoidea</taxon>
        <taxon>Araneidae</taxon>
        <taxon>Caerostris</taxon>
    </lineage>
</organism>
<dbReference type="SMART" id="SM00054">
    <property type="entry name" value="EFh"/>
    <property type="match status" value="3"/>
</dbReference>
<feature type="domain" description="EF-hand" evidence="13">
    <location>
        <begin position="244"/>
        <end position="279"/>
    </location>
</feature>
<dbReference type="GO" id="GO:0005788">
    <property type="term" value="C:endoplasmic reticulum lumen"/>
    <property type="evidence" value="ECO:0007669"/>
    <property type="project" value="UniProtKB-SubCell"/>
</dbReference>
<keyword evidence="4" id="KW-0677">Repeat</keyword>
<dbReference type="InterPro" id="IPR002048">
    <property type="entry name" value="EF_hand_dom"/>
</dbReference>
<evidence type="ECO:0000313" key="14">
    <source>
        <dbReference type="EMBL" id="GIX96536.1"/>
    </source>
</evidence>
<dbReference type="PANTHER" id="PTHR10827">
    <property type="entry name" value="RETICULOCALBIN"/>
    <property type="match status" value="1"/>
</dbReference>
<dbReference type="GO" id="GO:0015031">
    <property type="term" value="P:protein transport"/>
    <property type="evidence" value="ECO:0007669"/>
    <property type="project" value="UniProtKB-ARBA"/>
</dbReference>
<keyword evidence="15" id="KW-1185">Reference proteome</keyword>
<comment type="subcellular location">
    <subcellularLocation>
        <location evidence="1">Endoplasmic reticulum lumen</location>
    </subcellularLocation>
</comment>
<dbReference type="Proteomes" id="UP001054945">
    <property type="component" value="Unassembled WGS sequence"/>
</dbReference>
<evidence type="ECO:0000256" key="9">
    <source>
        <dbReference type="ARBA" id="ARBA00056975"/>
    </source>
</evidence>
<evidence type="ECO:0000256" key="6">
    <source>
        <dbReference type="ARBA" id="ARBA00022837"/>
    </source>
</evidence>
<keyword evidence="5" id="KW-0256">Endoplasmic reticulum</keyword>
<evidence type="ECO:0000313" key="15">
    <source>
        <dbReference type="Proteomes" id="UP001054945"/>
    </source>
</evidence>
<dbReference type="PROSITE" id="PS50222">
    <property type="entry name" value="EF_HAND_2"/>
    <property type="match status" value="3"/>
</dbReference>
<evidence type="ECO:0000256" key="7">
    <source>
        <dbReference type="ARBA" id="ARBA00023180"/>
    </source>
</evidence>
<sequence length="413" mass="47939">MAQPDKPLQDNHNKQFFTVRSKIEVVPQFLPDDVQTRVLEQASQSSYKQVCLSEDRIPPKKVVLPWLKKQLSTMKFLVLSCLLVAALAEPQSSSTTAAPKASDKPQSIQHQSALKESANQHLDAKKDSAEATSTEEYRQLNADEVKQLLLKVVDENIDKDHNALITADELKEWLKILQEKVIQDNVNRQWAYYHPQTEEVLSWEGYYPEQKQVVSWERYLNYTYPDEALKEGEPTTPEMKEVKDMIRRAERRWKNADVDGDGSLSKEEFRDFIHPEESQRAGGVAVIEAMEDMDKDKNKEVSLEEYMAHLNKVSGEEKEDPNWASAQQGHFTNFLDKDKDGSLNEAEMREWVVPTYDRSEAEAWRLISIADRDQDSQLSRKDIEEYHEYFLTLLPPEYWVQDDPTESSRHDEF</sequence>
<comment type="subunit">
    <text evidence="10">Interacts with PCSK6 (immature form including the propeptide); probably involved in the maturation and the secretion of PCSK6.</text>
</comment>
<dbReference type="AlphaFoldDB" id="A0AAV4PL92"/>
<protein>
    <recommendedName>
        <fullName evidence="11">Reticulocalbin-3</fullName>
    </recommendedName>
</protein>
<feature type="domain" description="EF-hand" evidence="13">
    <location>
        <begin position="157"/>
        <end position="180"/>
    </location>
</feature>
<dbReference type="Pfam" id="PF13499">
    <property type="entry name" value="EF-hand_7"/>
    <property type="match status" value="1"/>
</dbReference>
<evidence type="ECO:0000256" key="8">
    <source>
        <dbReference type="ARBA" id="ARBA00023186"/>
    </source>
</evidence>
<keyword evidence="7" id="KW-0325">Glycoprotein</keyword>
<keyword evidence="2" id="KW-0479">Metal-binding</keyword>
<dbReference type="EMBL" id="BPLR01004659">
    <property type="protein sequence ID" value="GIX96536.1"/>
    <property type="molecule type" value="Genomic_DNA"/>
</dbReference>
<dbReference type="InterPro" id="IPR018247">
    <property type="entry name" value="EF_Hand_1_Ca_BS"/>
</dbReference>
<evidence type="ECO:0000256" key="1">
    <source>
        <dbReference type="ARBA" id="ARBA00004319"/>
    </source>
</evidence>
<dbReference type="SUPFAM" id="SSF47473">
    <property type="entry name" value="EF-hand"/>
    <property type="match status" value="2"/>
</dbReference>
<evidence type="ECO:0000256" key="3">
    <source>
        <dbReference type="ARBA" id="ARBA00022729"/>
    </source>
</evidence>
<dbReference type="PROSITE" id="PS00018">
    <property type="entry name" value="EF_HAND_1"/>
    <property type="match status" value="2"/>
</dbReference>
<accession>A0AAV4PL92</accession>
<evidence type="ECO:0000256" key="2">
    <source>
        <dbReference type="ARBA" id="ARBA00022723"/>
    </source>
</evidence>
<reference evidence="14 15" key="1">
    <citation type="submission" date="2021-06" db="EMBL/GenBank/DDBJ databases">
        <title>Caerostris extrusa draft genome.</title>
        <authorList>
            <person name="Kono N."/>
            <person name="Arakawa K."/>
        </authorList>
    </citation>
    <scope>NUCLEOTIDE SEQUENCE [LARGE SCALE GENOMIC DNA]</scope>
</reference>
<comment type="function">
    <text evidence="9">Probable molecular chaperone assisting protein biosynthesis and transport in the endoplasmic reticulum. Required for the proper biosynthesis and transport of pulmonary surfactant-associated protein A/SP-A, pulmonary surfactant-associated protein D/SP-D and the lipid transporter ABCA3. By regulating both the proper expression and the degradation through the endoplasmic reticulum-associated protein degradation pathway of these proteins plays a crucial role in pulmonary surfactant homeostasis. Has an anti-fibrotic activity by negatively regulating the secretion of type I and type III collagens. This calcium-binding protein also transiently associates with immature PCSK6 and regulates its secretion.</text>
</comment>
<feature type="region of interest" description="Disordered" evidence="12">
    <location>
        <begin position="94"/>
        <end position="137"/>
    </location>
</feature>
<evidence type="ECO:0000259" key="13">
    <source>
        <dbReference type="PROSITE" id="PS50222"/>
    </source>
</evidence>
<dbReference type="GO" id="GO:0005509">
    <property type="term" value="F:calcium ion binding"/>
    <property type="evidence" value="ECO:0007669"/>
    <property type="project" value="InterPro"/>
</dbReference>
<evidence type="ECO:0000256" key="12">
    <source>
        <dbReference type="SAM" id="MobiDB-lite"/>
    </source>
</evidence>
<evidence type="ECO:0000256" key="11">
    <source>
        <dbReference type="ARBA" id="ARBA00072696"/>
    </source>
</evidence>
<evidence type="ECO:0000256" key="4">
    <source>
        <dbReference type="ARBA" id="ARBA00022737"/>
    </source>
</evidence>
<dbReference type="InterPro" id="IPR011992">
    <property type="entry name" value="EF-hand-dom_pair"/>
</dbReference>
<dbReference type="PANTHER" id="PTHR10827:SF52">
    <property type="entry name" value="IP16409P"/>
    <property type="match status" value="1"/>
</dbReference>
<dbReference type="FunFam" id="1.10.238.10:FF:000104">
    <property type="entry name" value="calumenin isoform X1"/>
    <property type="match status" value="1"/>
</dbReference>
<keyword evidence="8" id="KW-0143">Chaperone</keyword>
<dbReference type="Gene3D" id="1.10.238.10">
    <property type="entry name" value="EF-hand"/>
    <property type="match status" value="2"/>
</dbReference>
<name>A0AAV4PL92_CAEEX</name>
<comment type="caution">
    <text evidence="14">The sequence shown here is derived from an EMBL/GenBank/DDBJ whole genome shotgun (WGS) entry which is preliminary data.</text>
</comment>
<feature type="compositionally biased region" description="Basic and acidic residues" evidence="12">
    <location>
        <begin position="122"/>
        <end position="137"/>
    </location>
</feature>
<feature type="domain" description="EF-hand" evidence="13">
    <location>
        <begin position="288"/>
        <end position="316"/>
    </location>
</feature>
<feature type="compositionally biased region" description="Polar residues" evidence="12">
    <location>
        <begin position="104"/>
        <end position="120"/>
    </location>
</feature>
<keyword evidence="3" id="KW-0732">Signal</keyword>
<evidence type="ECO:0000256" key="10">
    <source>
        <dbReference type="ARBA" id="ARBA00063143"/>
    </source>
</evidence>
<gene>
    <name evidence="14" type="primary">calub</name>
    <name evidence="14" type="ORF">CEXT_408501</name>
</gene>